<proteinExistence type="predicted"/>
<evidence type="ECO:0000313" key="3">
    <source>
        <dbReference type="Proteomes" id="UP000276133"/>
    </source>
</evidence>
<dbReference type="AlphaFoldDB" id="A0A3M7Q2A2"/>
<organism evidence="2 3">
    <name type="scientific">Brachionus plicatilis</name>
    <name type="common">Marine rotifer</name>
    <name type="synonym">Brachionus muelleri</name>
    <dbReference type="NCBI Taxonomy" id="10195"/>
    <lineage>
        <taxon>Eukaryota</taxon>
        <taxon>Metazoa</taxon>
        <taxon>Spiralia</taxon>
        <taxon>Gnathifera</taxon>
        <taxon>Rotifera</taxon>
        <taxon>Eurotatoria</taxon>
        <taxon>Monogononta</taxon>
        <taxon>Pseudotrocha</taxon>
        <taxon>Ploima</taxon>
        <taxon>Brachionidae</taxon>
        <taxon>Brachionus</taxon>
    </lineage>
</organism>
<name>A0A3M7Q2A2_BRAPC</name>
<comment type="caution">
    <text evidence="2">The sequence shown here is derived from an EMBL/GenBank/DDBJ whole genome shotgun (WGS) entry which is preliminary data.</text>
</comment>
<reference evidence="2 3" key="1">
    <citation type="journal article" date="2018" name="Sci. Rep.">
        <title>Genomic signatures of local adaptation to the degree of environmental predictability in rotifers.</title>
        <authorList>
            <person name="Franch-Gras L."/>
            <person name="Hahn C."/>
            <person name="Garcia-Roger E.M."/>
            <person name="Carmona M.J."/>
            <person name="Serra M."/>
            <person name="Gomez A."/>
        </authorList>
    </citation>
    <scope>NUCLEOTIDE SEQUENCE [LARGE SCALE GENOMIC DNA]</scope>
    <source>
        <strain evidence="2">HYR1</strain>
    </source>
</reference>
<sequence length="120" mass="13445">MKNKNQVVYQVFLAIFCIINTHLSSVQSLSCKFGFGISEHGSHELKTYFDNTVTANNCGTSSASNPSSEPRECMKNVIKLSGGILFIEYDCFTGTTKATKVQYVNYFDKDYHLSTVHIIK</sequence>
<dbReference type="Proteomes" id="UP000276133">
    <property type="component" value="Unassembled WGS sequence"/>
</dbReference>
<gene>
    <name evidence="2" type="ORF">BpHYR1_042710</name>
</gene>
<evidence type="ECO:0000313" key="2">
    <source>
        <dbReference type="EMBL" id="RNA05334.1"/>
    </source>
</evidence>
<accession>A0A3M7Q2A2</accession>
<keyword evidence="1" id="KW-0812">Transmembrane</keyword>
<keyword evidence="1" id="KW-0472">Membrane</keyword>
<dbReference type="EMBL" id="REGN01007771">
    <property type="protein sequence ID" value="RNA05334.1"/>
    <property type="molecule type" value="Genomic_DNA"/>
</dbReference>
<keyword evidence="1" id="KW-1133">Transmembrane helix</keyword>
<feature type="transmembrane region" description="Helical" evidence="1">
    <location>
        <begin position="7"/>
        <end position="23"/>
    </location>
</feature>
<protein>
    <submittedName>
        <fullName evidence="2">Uncharacterized protein</fullName>
    </submittedName>
</protein>
<keyword evidence="3" id="KW-1185">Reference proteome</keyword>
<evidence type="ECO:0000256" key="1">
    <source>
        <dbReference type="SAM" id="Phobius"/>
    </source>
</evidence>